<dbReference type="InterPro" id="IPR050110">
    <property type="entry name" value="Glyoxalase_II_hydrolase"/>
</dbReference>
<comment type="subunit">
    <text evidence="7">Monomer.</text>
</comment>
<feature type="binding site" evidence="7">
    <location>
        <position position="109"/>
    </location>
    <ligand>
        <name>Zn(2+)</name>
        <dbReference type="ChEBI" id="CHEBI:29105"/>
        <label>1</label>
    </ligand>
</feature>
<evidence type="ECO:0000256" key="6">
    <source>
        <dbReference type="ARBA" id="ARBA00022833"/>
    </source>
</evidence>
<dbReference type="CDD" id="cd07723">
    <property type="entry name" value="hydroxyacylglutathione_hydrolase_MBL-fold"/>
    <property type="match status" value="1"/>
</dbReference>
<protein>
    <recommendedName>
        <fullName evidence="7">Hydroxyacylglutathione hydrolase</fullName>
        <ecNumber evidence="7">3.1.2.6</ecNumber>
    </recommendedName>
    <alternativeName>
        <fullName evidence="7">Glyoxalase II</fullName>
        <shortName evidence="7">Glx II</shortName>
    </alternativeName>
</protein>
<keyword evidence="5 7" id="KW-0378">Hydrolase</keyword>
<evidence type="ECO:0000256" key="3">
    <source>
        <dbReference type="ARBA" id="ARBA00006759"/>
    </source>
</evidence>
<reference evidence="10" key="1">
    <citation type="submission" date="2017-08" db="EMBL/GenBank/DDBJ databases">
        <title>A dynamic microbial community with high functional redundancy inhabits the cold, oxic subseafloor aquifer.</title>
        <authorList>
            <person name="Tully B.J."/>
            <person name="Wheat C.G."/>
            <person name="Glazer B.T."/>
            <person name="Huber J.A."/>
        </authorList>
    </citation>
    <scope>NUCLEOTIDE SEQUENCE [LARGE SCALE GENOMIC DNA]</scope>
</reference>
<evidence type="ECO:0000313" key="10">
    <source>
        <dbReference type="Proteomes" id="UP000217838"/>
    </source>
</evidence>
<dbReference type="Proteomes" id="UP000217838">
    <property type="component" value="Unassembled WGS sequence"/>
</dbReference>
<dbReference type="Pfam" id="PF16123">
    <property type="entry name" value="HAGH_C"/>
    <property type="match status" value="1"/>
</dbReference>
<feature type="binding site" evidence="7">
    <location>
        <position position="128"/>
    </location>
    <ligand>
        <name>Zn(2+)</name>
        <dbReference type="ChEBI" id="CHEBI:29105"/>
        <label>1</label>
    </ligand>
</feature>
<evidence type="ECO:0000313" key="9">
    <source>
        <dbReference type="EMBL" id="PCI93185.1"/>
    </source>
</evidence>
<dbReference type="InterPro" id="IPR035680">
    <property type="entry name" value="Clx_II_MBL"/>
</dbReference>
<feature type="binding site" evidence="7">
    <location>
        <position position="55"/>
    </location>
    <ligand>
        <name>Zn(2+)</name>
        <dbReference type="ChEBI" id="CHEBI:29105"/>
        <label>1</label>
    </ligand>
</feature>
<comment type="pathway">
    <text evidence="2 7">Secondary metabolite metabolism; methylglyoxal degradation; (R)-lactate from methylglyoxal: step 2/2.</text>
</comment>
<dbReference type="SUPFAM" id="SSF56281">
    <property type="entry name" value="Metallo-hydrolase/oxidoreductase"/>
    <property type="match status" value="1"/>
</dbReference>
<comment type="caution">
    <text evidence="9">The sequence shown here is derived from an EMBL/GenBank/DDBJ whole genome shotgun (WGS) entry which is preliminary data.</text>
</comment>
<dbReference type="EMBL" id="NVUU01000069">
    <property type="protein sequence ID" value="PCI93185.1"/>
    <property type="molecule type" value="Genomic_DNA"/>
</dbReference>
<dbReference type="AlphaFoldDB" id="A0A2A4YFS3"/>
<dbReference type="Pfam" id="PF00753">
    <property type="entry name" value="Lactamase_B"/>
    <property type="match status" value="1"/>
</dbReference>
<evidence type="ECO:0000256" key="1">
    <source>
        <dbReference type="ARBA" id="ARBA00001623"/>
    </source>
</evidence>
<dbReference type="NCBIfam" id="TIGR03413">
    <property type="entry name" value="GSH_gloB"/>
    <property type="match status" value="1"/>
</dbReference>
<comment type="similarity">
    <text evidence="3 7">Belongs to the metallo-beta-lactamase superfamily. Glyoxalase II family.</text>
</comment>
<name>A0A2A4YFS3_UNCAE</name>
<feature type="binding site" evidence="7">
    <location>
        <position position="128"/>
    </location>
    <ligand>
        <name>Zn(2+)</name>
        <dbReference type="ChEBI" id="CHEBI:29105"/>
        <label>2</label>
    </ligand>
</feature>
<evidence type="ECO:0000256" key="7">
    <source>
        <dbReference type="HAMAP-Rule" id="MF_01374"/>
    </source>
</evidence>
<accession>A0A2A4YFS3</accession>
<feature type="binding site" evidence="7">
    <location>
        <position position="57"/>
    </location>
    <ligand>
        <name>Zn(2+)</name>
        <dbReference type="ChEBI" id="CHEBI:29105"/>
        <label>2</label>
    </ligand>
</feature>
<dbReference type="UniPathway" id="UPA00619">
    <property type="reaction ID" value="UER00676"/>
</dbReference>
<dbReference type="GO" id="GO:0004416">
    <property type="term" value="F:hydroxyacylglutathione hydrolase activity"/>
    <property type="evidence" value="ECO:0007669"/>
    <property type="project" value="UniProtKB-UniRule"/>
</dbReference>
<dbReference type="InterPro" id="IPR017782">
    <property type="entry name" value="Hydroxyacylglutathione_Hdrlase"/>
</dbReference>
<feature type="binding site" evidence="7">
    <location>
        <position position="166"/>
    </location>
    <ligand>
        <name>Zn(2+)</name>
        <dbReference type="ChEBI" id="CHEBI:29105"/>
        <label>2</label>
    </ligand>
</feature>
<evidence type="ECO:0000256" key="5">
    <source>
        <dbReference type="ARBA" id="ARBA00022801"/>
    </source>
</evidence>
<comment type="cofactor">
    <cofactor evidence="7">
        <name>Zn(2+)</name>
        <dbReference type="ChEBI" id="CHEBI:29105"/>
    </cofactor>
    <text evidence="7">Binds 2 Zn(2+) ions per subunit.</text>
</comment>
<dbReference type="EC" id="3.1.2.6" evidence="7"/>
<dbReference type="PANTHER" id="PTHR43705:SF1">
    <property type="entry name" value="HYDROXYACYLGLUTATHIONE HYDROLASE GLOB"/>
    <property type="match status" value="1"/>
</dbReference>
<organism evidence="9 10">
    <name type="scientific">Aerophobetes bacterium</name>
    <dbReference type="NCBI Taxonomy" id="2030807"/>
    <lineage>
        <taxon>Bacteria</taxon>
        <taxon>Candidatus Aerophobota</taxon>
    </lineage>
</organism>
<dbReference type="SMART" id="SM00849">
    <property type="entry name" value="Lactamase_B"/>
    <property type="match status" value="1"/>
</dbReference>
<feature type="domain" description="Metallo-beta-lactamase" evidence="8">
    <location>
        <begin position="12"/>
        <end position="166"/>
    </location>
</feature>
<comment type="catalytic activity">
    <reaction evidence="1 7">
        <text>an S-(2-hydroxyacyl)glutathione + H2O = a 2-hydroxy carboxylate + glutathione + H(+)</text>
        <dbReference type="Rhea" id="RHEA:21864"/>
        <dbReference type="ChEBI" id="CHEBI:15377"/>
        <dbReference type="ChEBI" id="CHEBI:15378"/>
        <dbReference type="ChEBI" id="CHEBI:57925"/>
        <dbReference type="ChEBI" id="CHEBI:58896"/>
        <dbReference type="ChEBI" id="CHEBI:71261"/>
        <dbReference type="EC" id="3.1.2.6"/>
    </reaction>
</comment>
<evidence type="ECO:0000259" key="8">
    <source>
        <dbReference type="SMART" id="SM00849"/>
    </source>
</evidence>
<dbReference type="InterPro" id="IPR036866">
    <property type="entry name" value="RibonucZ/Hydroxyglut_hydro"/>
</dbReference>
<dbReference type="InterPro" id="IPR001279">
    <property type="entry name" value="Metallo-B-lactamas"/>
</dbReference>
<dbReference type="GO" id="GO:0046872">
    <property type="term" value="F:metal ion binding"/>
    <property type="evidence" value="ECO:0007669"/>
    <property type="project" value="UniProtKB-KW"/>
</dbReference>
<gene>
    <name evidence="7 9" type="primary">gloB</name>
    <name evidence="9" type="ORF">COB11_05745</name>
</gene>
<dbReference type="Gene3D" id="3.60.15.10">
    <property type="entry name" value="Ribonuclease Z/Hydroxyacylglutathione hydrolase-like"/>
    <property type="match status" value="1"/>
</dbReference>
<feature type="binding site" evidence="7">
    <location>
        <position position="53"/>
    </location>
    <ligand>
        <name>Zn(2+)</name>
        <dbReference type="ChEBI" id="CHEBI:29105"/>
        <label>1</label>
    </ligand>
</feature>
<feature type="binding site" evidence="7">
    <location>
        <position position="58"/>
    </location>
    <ligand>
        <name>Zn(2+)</name>
        <dbReference type="ChEBI" id="CHEBI:29105"/>
        <label>2</label>
    </ligand>
</feature>
<evidence type="ECO:0000256" key="4">
    <source>
        <dbReference type="ARBA" id="ARBA00022723"/>
    </source>
</evidence>
<dbReference type="PANTHER" id="PTHR43705">
    <property type="entry name" value="HYDROXYACYLGLUTATHIONE HYDROLASE"/>
    <property type="match status" value="1"/>
</dbReference>
<dbReference type="HAMAP" id="MF_01374">
    <property type="entry name" value="Glyoxalase_2"/>
    <property type="match status" value="1"/>
</dbReference>
<comment type="function">
    <text evidence="7">Thiolesterase that catalyzes the hydrolysis of S-D-lactoyl-glutathione to form glutathione and D-lactic acid.</text>
</comment>
<keyword evidence="6 7" id="KW-0862">Zinc</keyword>
<evidence type="ECO:0000256" key="2">
    <source>
        <dbReference type="ARBA" id="ARBA00004963"/>
    </source>
</evidence>
<dbReference type="InterPro" id="IPR032282">
    <property type="entry name" value="HAGH_C"/>
</dbReference>
<proteinExistence type="inferred from homology"/>
<dbReference type="PIRSF" id="PIRSF005457">
    <property type="entry name" value="Glx"/>
    <property type="match status" value="1"/>
</dbReference>
<sequence>MSLIHIIPTLSDNYTYLVENNSSCAIVDPGEADPVISYLKEKNLTPVAILLTHDHLDHYAGVSKIKESYDVKVFGNPGPRFADVDVKLHEGKVFEVVGERFEVIATPGHTMAHVVLFFPSLGVLFSGDTLFAMGCGRLFEGSPQDMLGSFKKLKRLPKETKVYAGHEYTKHNLAFARSVEKNNPKISERDERIRSMSCTMPFTLQEEFETNPFFRVDSQEIQANMGVSLETQVFAALRKLRDTF</sequence>
<dbReference type="GO" id="GO:0019243">
    <property type="term" value="P:methylglyoxal catabolic process to D-lactate via S-lactoyl-glutathione"/>
    <property type="evidence" value="ECO:0007669"/>
    <property type="project" value="UniProtKB-UniRule"/>
</dbReference>
<keyword evidence="4 7" id="KW-0479">Metal-binding</keyword>